<dbReference type="Pfam" id="PF07501">
    <property type="entry name" value="G5"/>
    <property type="match status" value="1"/>
</dbReference>
<dbReference type="InterPro" id="IPR022029">
    <property type="entry name" value="YoaR-like_PG-bd"/>
</dbReference>
<dbReference type="Pfam" id="PF12229">
    <property type="entry name" value="PG_binding_4"/>
    <property type="match status" value="1"/>
</dbReference>
<evidence type="ECO:0000256" key="1">
    <source>
        <dbReference type="ARBA" id="ARBA00022729"/>
    </source>
</evidence>
<name>A4J2L2_DESRM</name>
<evidence type="ECO:0000313" key="4">
    <source>
        <dbReference type="Proteomes" id="UP000001556"/>
    </source>
</evidence>
<keyword evidence="4" id="KW-1185">Reference proteome</keyword>
<dbReference type="SMART" id="SM01208">
    <property type="entry name" value="G5"/>
    <property type="match status" value="1"/>
</dbReference>
<dbReference type="Pfam" id="PF04294">
    <property type="entry name" value="VanW"/>
    <property type="match status" value="1"/>
</dbReference>
<proteinExistence type="predicted"/>
<dbReference type="STRING" id="349161.Dred_0777"/>
<evidence type="ECO:0000313" key="3">
    <source>
        <dbReference type="EMBL" id="ABO49315.1"/>
    </source>
</evidence>
<dbReference type="EMBL" id="CP000612">
    <property type="protein sequence ID" value="ABO49315.1"/>
    <property type="molecule type" value="Genomic_DNA"/>
</dbReference>
<dbReference type="PANTHER" id="PTHR35788">
    <property type="entry name" value="EXPORTED PROTEIN-RELATED"/>
    <property type="match status" value="1"/>
</dbReference>
<feature type="domain" description="G5" evidence="2">
    <location>
        <begin position="370"/>
        <end position="447"/>
    </location>
</feature>
<dbReference type="Proteomes" id="UP000001556">
    <property type="component" value="Chromosome"/>
</dbReference>
<dbReference type="KEGG" id="drm:Dred_0777"/>
<protein>
    <submittedName>
        <fullName evidence="3">VanW family protein</fullName>
    </submittedName>
</protein>
<dbReference type="AlphaFoldDB" id="A4J2L2"/>
<gene>
    <name evidence="3" type="ordered locus">Dred_0777</name>
</gene>
<dbReference type="eggNOG" id="COG2720">
    <property type="taxonomic scope" value="Bacteria"/>
</dbReference>
<reference evidence="3 4" key="1">
    <citation type="submission" date="2007-03" db="EMBL/GenBank/DDBJ databases">
        <title>Complete sequence of Desulfotomaculum reducens MI-1.</title>
        <authorList>
            <consortium name="US DOE Joint Genome Institute"/>
            <person name="Copeland A."/>
            <person name="Lucas S."/>
            <person name="Lapidus A."/>
            <person name="Barry K."/>
            <person name="Detter J.C."/>
            <person name="Glavina del Rio T."/>
            <person name="Hammon N."/>
            <person name="Israni S."/>
            <person name="Dalin E."/>
            <person name="Tice H."/>
            <person name="Pitluck S."/>
            <person name="Sims D."/>
            <person name="Brettin T."/>
            <person name="Bruce D."/>
            <person name="Han C."/>
            <person name="Tapia R."/>
            <person name="Schmutz J."/>
            <person name="Larimer F."/>
            <person name="Land M."/>
            <person name="Hauser L."/>
            <person name="Kyrpides N."/>
            <person name="Kim E."/>
            <person name="Tebo B.M."/>
            <person name="Richardson P."/>
        </authorList>
    </citation>
    <scope>NUCLEOTIDE SEQUENCE [LARGE SCALE GENOMIC DNA]</scope>
    <source>
        <strain evidence="3 4">MI-1</strain>
    </source>
</reference>
<dbReference type="InterPro" id="IPR007391">
    <property type="entry name" value="Vancomycin_resist_VanW"/>
</dbReference>
<evidence type="ECO:0000259" key="2">
    <source>
        <dbReference type="SMART" id="SM01208"/>
    </source>
</evidence>
<organism evidence="3 4">
    <name type="scientific">Desulforamulus reducens (strain ATCC BAA-1160 / DSM 100696 / MI-1)</name>
    <name type="common">Desulfotomaculum reducens</name>
    <dbReference type="NCBI Taxonomy" id="349161"/>
    <lineage>
        <taxon>Bacteria</taxon>
        <taxon>Bacillati</taxon>
        <taxon>Bacillota</taxon>
        <taxon>Clostridia</taxon>
        <taxon>Eubacteriales</taxon>
        <taxon>Peptococcaceae</taxon>
        <taxon>Desulforamulus</taxon>
    </lineage>
</organism>
<sequence>MVVKRKKLLVIGLPIVFLLLIITFLASQMSFAPRDKILPGVYMQNIELSGMDYNQAIASIGKLEQQFQKPIQVKYKDQAWVLPMSQVGLKINCKKEVQRALDFGRKGTLRQQFLERRQAFRGAYLKPDISLDKNLLEKLIVTDAAVIILPPRDAGLIIHADNRVEVSPGRSGRLVDIDHLESKIIEALLKGISSPIELKLIDVPPIRSTEQVKVMGVNTLLGMFSTKFDPNKVNRAYNVSVAAAALDGLTVSPQEVISFNEVVGPRSTEAGYKNAPIIVNNEMVDGLGGGVCQVSTTLYNAVLLANLEVVERTNHSLPIPYVPIGRDATVVFDSIDFKFKNNTNYWLYIQSYVKGGTLIIKIFGNSEYKKDVVIRSWVEETYDPKTLVEDDYGIPLGDRVVRQRGAKGYMATGERIIMKDNIVIKVEKLPTSIYKARNQIISQGMAPIGTILKNPN</sequence>
<dbReference type="InterPro" id="IPR011098">
    <property type="entry name" value="G5_dom"/>
</dbReference>
<dbReference type="InterPro" id="IPR052913">
    <property type="entry name" value="Glycopeptide_resist_protein"/>
</dbReference>
<dbReference type="HOGENOM" id="CLU_011572_2_1_9"/>
<accession>A4J2L2</accession>
<dbReference type="PANTHER" id="PTHR35788:SF1">
    <property type="entry name" value="EXPORTED PROTEIN"/>
    <property type="match status" value="1"/>
</dbReference>
<keyword evidence="1" id="KW-0732">Signal</keyword>